<dbReference type="RefSeq" id="WP_016572089.1">
    <property type="nucleotide sequence ID" value="NZ_BHXC01000001.1"/>
</dbReference>
<evidence type="ECO:0000313" key="2">
    <source>
        <dbReference type="Proteomes" id="UP000288351"/>
    </source>
</evidence>
<comment type="caution">
    <text evidence="1">The sequence shown here is derived from an EMBL/GenBank/DDBJ whole genome shotgun (WGS) entry which is preliminary data.</text>
</comment>
<protein>
    <submittedName>
        <fullName evidence="1">Uncharacterized protein</fullName>
    </submittedName>
</protein>
<accession>A0A401QPX2</accession>
<dbReference type="AlphaFoldDB" id="A0A401QPX2"/>
<organism evidence="1 2">
    <name type="scientific">Streptomyces noursei</name>
    <name type="common">Streptomyces albulus</name>
    <dbReference type="NCBI Taxonomy" id="1971"/>
    <lineage>
        <taxon>Bacteria</taxon>
        <taxon>Bacillati</taxon>
        <taxon>Actinomycetota</taxon>
        <taxon>Actinomycetes</taxon>
        <taxon>Kitasatosporales</taxon>
        <taxon>Streptomycetaceae</taxon>
        <taxon>Streptomyces</taxon>
    </lineage>
</organism>
<gene>
    <name evidence="1" type="ORF">SALB_00033</name>
</gene>
<sequence>MGLQFSNSYTAPGMLGERRGAFEEDLRQALLAHNPAGQYDETIRTEALLAVRP</sequence>
<proteinExistence type="predicted"/>
<dbReference type="EMBL" id="BHXC01000001">
    <property type="protein sequence ID" value="GCB87382.1"/>
    <property type="molecule type" value="Genomic_DNA"/>
</dbReference>
<reference evidence="1 2" key="1">
    <citation type="journal article" date="2019" name="Microbiol. Resour. Announc.">
        <title>Draft Genome Sequence of the Most Traditional epsilon-Poly-l-Lysine Producer, Streptomyces albulus NBRC14147.</title>
        <authorList>
            <person name="Yamanaka K."/>
            <person name="Hamano Y."/>
        </authorList>
    </citation>
    <scope>NUCLEOTIDE SEQUENCE [LARGE SCALE GENOMIC DNA]</scope>
    <source>
        <strain evidence="1 2">NBRC 14147</strain>
    </source>
</reference>
<evidence type="ECO:0000313" key="1">
    <source>
        <dbReference type="EMBL" id="GCB87382.1"/>
    </source>
</evidence>
<name>A0A401QPX2_STRNR</name>
<dbReference type="Proteomes" id="UP000288351">
    <property type="component" value="Unassembled WGS sequence"/>
</dbReference>